<evidence type="ECO:0000313" key="2">
    <source>
        <dbReference type="Proteomes" id="UP001163835"/>
    </source>
</evidence>
<reference evidence="1" key="1">
    <citation type="submission" date="2022-09" db="EMBL/GenBank/DDBJ databases">
        <title>A Global Phylogenomic Analysis of the Shiitake Genus Lentinula.</title>
        <authorList>
            <consortium name="DOE Joint Genome Institute"/>
            <person name="Sierra-Patev S."/>
            <person name="Min B."/>
            <person name="Naranjo-Ortiz M."/>
            <person name="Looney B."/>
            <person name="Konkel Z."/>
            <person name="Slot J.C."/>
            <person name="Sakamoto Y."/>
            <person name="Steenwyk J.L."/>
            <person name="Rokas A."/>
            <person name="Carro J."/>
            <person name="Camarero S."/>
            <person name="Ferreira P."/>
            <person name="Molpeceres G."/>
            <person name="Ruiz-Duenas F.J."/>
            <person name="Serrano A."/>
            <person name="Henrissat B."/>
            <person name="Drula E."/>
            <person name="Hughes K.W."/>
            <person name="Mata J.L."/>
            <person name="Ishikawa N.K."/>
            <person name="Vargas-Isla R."/>
            <person name="Ushijima S."/>
            <person name="Smith C.A."/>
            <person name="Ahrendt S."/>
            <person name="Andreopoulos W."/>
            <person name="He G."/>
            <person name="Labutti K."/>
            <person name="Lipzen A."/>
            <person name="Ng V."/>
            <person name="Riley R."/>
            <person name="Sandor L."/>
            <person name="Barry K."/>
            <person name="Martinez A.T."/>
            <person name="Xiao Y."/>
            <person name="Gibbons J.G."/>
            <person name="Terashima K."/>
            <person name="Grigoriev I.V."/>
            <person name="Hibbett D.S."/>
        </authorList>
    </citation>
    <scope>NUCLEOTIDE SEQUENCE</scope>
    <source>
        <strain evidence="1">TMI1499</strain>
    </source>
</reference>
<dbReference type="EMBL" id="MU797420">
    <property type="protein sequence ID" value="KAJ3803522.1"/>
    <property type="molecule type" value="Genomic_DNA"/>
</dbReference>
<comment type="caution">
    <text evidence="1">The sequence shown here is derived from an EMBL/GenBank/DDBJ whole genome shotgun (WGS) entry which is preliminary data.</text>
</comment>
<proteinExistence type="predicted"/>
<keyword evidence="2" id="KW-1185">Reference proteome</keyword>
<protein>
    <submittedName>
        <fullName evidence="1">Uncharacterized protein</fullName>
    </submittedName>
</protein>
<organism evidence="1 2">
    <name type="scientific">Lentinula aff. lateritia</name>
    <dbReference type="NCBI Taxonomy" id="2804960"/>
    <lineage>
        <taxon>Eukaryota</taxon>
        <taxon>Fungi</taxon>
        <taxon>Dikarya</taxon>
        <taxon>Basidiomycota</taxon>
        <taxon>Agaricomycotina</taxon>
        <taxon>Agaricomycetes</taxon>
        <taxon>Agaricomycetidae</taxon>
        <taxon>Agaricales</taxon>
        <taxon>Marasmiineae</taxon>
        <taxon>Omphalotaceae</taxon>
        <taxon>Lentinula</taxon>
    </lineage>
</organism>
<sequence>LRFLWIRGGEMGIGGDGGLGDWGVGERGELGGIGETLEGEGFRLRGSIKHWNWRVAQMSLRYVMAGGQRVLLAVFLSVGIACLLCFCTRLVEMSWGWAKVKVKVKETGKGVEGERQGAEVWVKYRRSTGEVWRSIGEV</sequence>
<feature type="non-terminal residue" evidence="1">
    <location>
        <position position="1"/>
    </location>
</feature>
<name>A0ACC1TFS1_9AGAR</name>
<evidence type="ECO:0000313" key="1">
    <source>
        <dbReference type="EMBL" id="KAJ3803522.1"/>
    </source>
</evidence>
<gene>
    <name evidence="1" type="ORF">F5876DRAFT_71364</name>
</gene>
<accession>A0ACC1TFS1</accession>
<dbReference type="Proteomes" id="UP001163835">
    <property type="component" value="Unassembled WGS sequence"/>
</dbReference>